<evidence type="ECO:0000313" key="1">
    <source>
        <dbReference type="EMBL" id="KZP13915.1"/>
    </source>
</evidence>
<dbReference type="EMBL" id="KV417625">
    <property type="protein sequence ID" value="KZP13915.1"/>
    <property type="molecule type" value="Genomic_DNA"/>
</dbReference>
<name>A0A166CR04_9AGAM</name>
<sequence length="254" mass="27743">FYDGTISLTDTLGGHAYIQFNGTAIYLYGSQGPLYGEYIVSIDGTLVHKGYSGQETQRFQQLLYSNTTLAMGFHNVTITNTWTNAARNLTDIDYYVWTTELGGENAIITEQTINWDNATAWQYGGSWSATGDNLMFPLGARSVYSTVGADATATLTFEGDAVTVYGATSNLTGPYQVSLDQASIITYTAYHTEVNKEVIIFYADNLGPGVHELIFVNNPNELGPDNTLVIEKAIVVQATAPSAHHSKYVSRLSR</sequence>
<feature type="non-terminal residue" evidence="1">
    <location>
        <position position="254"/>
    </location>
</feature>
<dbReference type="AlphaFoldDB" id="A0A166CR04"/>
<dbReference type="Gene3D" id="2.60.120.260">
    <property type="entry name" value="Galactose-binding domain-like"/>
    <property type="match status" value="2"/>
</dbReference>
<reference evidence="1" key="1">
    <citation type="journal article" date="2016" name="Mol. Biol. Evol.">
        <title>Comparative Genomics of Early-Diverging Mushroom-Forming Fungi Provides Insights into the Origins of Lignocellulose Decay Capabilities.</title>
        <authorList>
            <person name="Nagy L.G."/>
            <person name="Riley R."/>
            <person name="Tritt A."/>
            <person name="Adam C."/>
            <person name="Daum C."/>
            <person name="Floudas D."/>
            <person name="Sun H."/>
            <person name="Yadav J.S."/>
            <person name="Pangilinan J."/>
            <person name="Larsson K.H."/>
            <person name="Matsuura K."/>
            <person name="Barry K."/>
            <person name="Labutti K."/>
            <person name="Kuo R."/>
            <person name="Ohm R.A."/>
            <person name="Bhattacharya S.S."/>
            <person name="Shirouzu T."/>
            <person name="Yoshinaga Y."/>
            <person name="Martin F.M."/>
            <person name="Grigoriev I.V."/>
            <person name="Hibbett D.S."/>
        </authorList>
    </citation>
    <scope>NUCLEOTIDE SEQUENCE [LARGE SCALE GENOMIC DNA]</scope>
    <source>
        <strain evidence="1">CBS 109695</strain>
    </source>
</reference>
<evidence type="ECO:0008006" key="2">
    <source>
        <dbReference type="Google" id="ProtNLM"/>
    </source>
</evidence>
<organism evidence="1">
    <name type="scientific">Athelia psychrophila</name>
    <dbReference type="NCBI Taxonomy" id="1759441"/>
    <lineage>
        <taxon>Eukaryota</taxon>
        <taxon>Fungi</taxon>
        <taxon>Dikarya</taxon>
        <taxon>Basidiomycota</taxon>
        <taxon>Agaricomycotina</taxon>
        <taxon>Agaricomycetes</taxon>
        <taxon>Agaricomycetidae</taxon>
        <taxon>Atheliales</taxon>
        <taxon>Atheliaceae</taxon>
        <taxon>Athelia</taxon>
    </lineage>
</organism>
<gene>
    <name evidence="1" type="ORF">FIBSPDRAFT_752603</name>
</gene>
<accession>A0A166CR04</accession>
<proteinExistence type="predicted"/>
<dbReference type="STRING" id="436010.A0A166CR04"/>
<dbReference type="OrthoDB" id="2563669at2759"/>
<protein>
    <recommendedName>
        <fullName evidence="2">Carbohydrate-binding module family 35 protein</fullName>
    </recommendedName>
</protein>